<dbReference type="InterPro" id="IPR013105">
    <property type="entry name" value="TPR_2"/>
</dbReference>
<dbReference type="InterPro" id="IPR019734">
    <property type="entry name" value="TPR_rpt"/>
</dbReference>
<reference evidence="4" key="1">
    <citation type="submission" date="2021-06" db="EMBL/GenBank/DDBJ databases">
        <authorList>
            <person name="Kallberg Y."/>
            <person name="Tangrot J."/>
            <person name="Rosling A."/>
        </authorList>
    </citation>
    <scope>NUCLEOTIDE SEQUENCE</scope>
    <source>
        <strain evidence="4">FL130A</strain>
    </source>
</reference>
<protein>
    <submittedName>
        <fullName evidence="4">10949_t:CDS:1</fullName>
    </submittedName>
</protein>
<dbReference type="Gene3D" id="1.25.40.10">
    <property type="entry name" value="Tetratricopeptide repeat domain"/>
    <property type="match status" value="3"/>
</dbReference>
<dbReference type="AlphaFoldDB" id="A0A9N9G5H3"/>
<dbReference type="Proteomes" id="UP000789508">
    <property type="component" value="Unassembled WGS sequence"/>
</dbReference>
<name>A0A9N9G5H3_9GLOM</name>
<dbReference type="Pfam" id="PF07719">
    <property type="entry name" value="TPR_2"/>
    <property type="match status" value="1"/>
</dbReference>
<evidence type="ECO:0000256" key="3">
    <source>
        <dbReference type="PROSITE-ProRule" id="PRU00339"/>
    </source>
</evidence>
<sequence>MFDMYITTSYIYHKSGLDSVNNRNKLENLKSPLPSEHSQVLGVRPLDFIVCTNVTQICNVRLIDAGETLGEWWKFNITANQILDSHHKPWRNLSCDEQIRRTLADLNKSLEINPNSAFALAIRGATYRMMNRYKESLADLNKLLEINPNDAFALGNRGATYLKLLEINPNDAFTLANRGATYHMMNRYEESLTDLNKSLEINPNDAFALANRGATYHMMNRYEESLTDLNKTLEINPNDAFALANRGATYLMMNRYEESLTDLNKSLEINPNYTFALANRGAVYRIMNKTHFQI</sequence>
<dbReference type="PANTHER" id="PTHR44858:SF1">
    <property type="entry name" value="UDP-N-ACETYLGLUCOSAMINE--PEPTIDE N-ACETYLGLUCOSAMINYLTRANSFERASE SPINDLY-RELATED"/>
    <property type="match status" value="1"/>
</dbReference>
<dbReference type="Pfam" id="PF13424">
    <property type="entry name" value="TPR_12"/>
    <property type="match status" value="1"/>
</dbReference>
<keyword evidence="1" id="KW-0677">Repeat</keyword>
<keyword evidence="2 3" id="KW-0802">TPR repeat</keyword>
<dbReference type="SUPFAM" id="SSF48452">
    <property type="entry name" value="TPR-like"/>
    <property type="match status" value="2"/>
</dbReference>
<feature type="repeat" description="TPR" evidence="3">
    <location>
        <begin position="240"/>
        <end position="273"/>
    </location>
</feature>
<feature type="repeat" description="TPR" evidence="3">
    <location>
        <begin position="117"/>
        <end position="150"/>
    </location>
</feature>
<comment type="caution">
    <text evidence="4">The sequence shown here is derived from an EMBL/GenBank/DDBJ whole genome shotgun (WGS) entry which is preliminary data.</text>
</comment>
<dbReference type="EMBL" id="CAJVPS010003122">
    <property type="protein sequence ID" value="CAG8582865.1"/>
    <property type="molecule type" value="Genomic_DNA"/>
</dbReference>
<dbReference type="InterPro" id="IPR050498">
    <property type="entry name" value="Ycf3"/>
</dbReference>
<gene>
    <name evidence="4" type="ORF">ALEPTO_LOCUS7346</name>
</gene>
<feature type="repeat" description="TPR" evidence="3">
    <location>
        <begin position="206"/>
        <end position="239"/>
    </location>
</feature>
<dbReference type="OrthoDB" id="1658288at2759"/>
<dbReference type="PROSITE" id="PS50005">
    <property type="entry name" value="TPR"/>
    <property type="match status" value="4"/>
</dbReference>
<dbReference type="PANTHER" id="PTHR44858">
    <property type="entry name" value="TETRATRICOPEPTIDE REPEAT PROTEIN 6"/>
    <property type="match status" value="1"/>
</dbReference>
<accession>A0A9N9G5H3</accession>
<feature type="repeat" description="TPR" evidence="3">
    <location>
        <begin position="172"/>
        <end position="205"/>
    </location>
</feature>
<dbReference type="GO" id="GO:0046813">
    <property type="term" value="P:receptor-mediated virion attachment to host cell"/>
    <property type="evidence" value="ECO:0007669"/>
    <property type="project" value="TreeGrafter"/>
</dbReference>
<organism evidence="4 5">
    <name type="scientific">Ambispora leptoticha</name>
    <dbReference type="NCBI Taxonomy" id="144679"/>
    <lineage>
        <taxon>Eukaryota</taxon>
        <taxon>Fungi</taxon>
        <taxon>Fungi incertae sedis</taxon>
        <taxon>Mucoromycota</taxon>
        <taxon>Glomeromycotina</taxon>
        <taxon>Glomeromycetes</taxon>
        <taxon>Archaeosporales</taxon>
        <taxon>Ambisporaceae</taxon>
        <taxon>Ambispora</taxon>
    </lineage>
</organism>
<dbReference type="Pfam" id="PF00515">
    <property type="entry name" value="TPR_1"/>
    <property type="match status" value="1"/>
</dbReference>
<evidence type="ECO:0000313" key="4">
    <source>
        <dbReference type="EMBL" id="CAG8582865.1"/>
    </source>
</evidence>
<dbReference type="SMART" id="SM00028">
    <property type="entry name" value="TPR"/>
    <property type="match status" value="4"/>
</dbReference>
<proteinExistence type="predicted"/>
<dbReference type="InterPro" id="IPR011990">
    <property type="entry name" value="TPR-like_helical_dom_sf"/>
</dbReference>
<evidence type="ECO:0000256" key="1">
    <source>
        <dbReference type="ARBA" id="ARBA00022737"/>
    </source>
</evidence>
<dbReference type="PROSITE" id="PS50293">
    <property type="entry name" value="TPR_REGION"/>
    <property type="match status" value="2"/>
</dbReference>
<evidence type="ECO:0000313" key="5">
    <source>
        <dbReference type="Proteomes" id="UP000789508"/>
    </source>
</evidence>
<keyword evidence="5" id="KW-1185">Reference proteome</keyword>
<evidence type="ECO:0000256" key="2">
    <source>
        <dbReference type="ARBA" id="ARBA00022803"/>
    </source>
</evidence>